<dbReference type="Proteomes" id="UP000185728">
    <property type="component" value="Unassembled WGS sequence"/>
</dbReference>
<evidence type="ECO:0000313" key="1">
    <source>
        <dbReference type="EMBL" id="SIS38213.1"/>
    </source>
</evidence>
<comment type="caution">
    <text evidence="1">The sequence shown here is derived from an EMBL/GenBank/DDBJ whole genome shotgun (WGS) entry which is preliminary data.</text>
</comment>
<protein>
    <submittedName>
        <fullName evidence="1">Glycosyltransferase involved in cell wall bisynthesis</fullName>
    </submittedName>
</protein>
<dbReference type="Gene3D" id="3.40.50.2000">
    <property type="entry name" value="Glycogen Phosphorylase B"/>
    <property type="match status" value="1"/>
</dbReference>
<proteinExistence type="predicted"/>
<dbReference type="SUPFAM" id="SSF53756">
    <property type="entry name" value="UDP-Glycosyltransferase/glycogen phosphorylase"/>
    <property type="match status" value="1"/>
</dbReference>
<name>A0ABY1KI83_9FLAO</name>
<sequence length="380" mass="43910">MKIVYFAQISLYKNDGVINKIKNQVDAWLSIGHEVKLIILTSDSNKLLESTALSELNEQGYVKLFRTKSLGLLPIDVLKDWVGLHSTFIEAREHLDSFNPDIVYARYSLYQPFYRRIGERFKLIIEVNTDFESEYFLLRKEGIKRCLRYLYYKCTNSLFLKSVSGIAAVTNELGEKYTSRPTAVFPNSLKVSDYEISSYKPNSNERSMIFLGTPGMAWHGIDILIEMAKILNHVKFHIVGYSSTDLPDVPNNVLLHGFLKKEEYLRFILQSTAAIGTLALSRKNMEEACPLKVREYLACCRPVVLPYKETAFEMKGYPDWVLRVDFEKDGIACVAKGINTFLERCHGFNLRQEDVLQYIDVSEIEKLRLQFFDRVRANRI</sequence>
<dbReference type="EMBL" id="FTOB01000001">
    <property type="protein sequence ID" value="SIS38213.1"/>
    <property type="molecule type" value="Genomic_DNA"/>
</dbReference>
<reference evidence="1 2" key="1">
    <citation type="submission" date="2017-01" db="EMBL/GenBank/DDBJ databases">
        <authorList>
            <person name="Varghese N."/>
            <person name="Submissions S."/>
        </authorList>
    </citation>
    <scope>NUCLEOTIDE SEQUENCE [LARGE SCALE GENOMIC DNA]</scope>
    <source>
        <strain evidence="1 2">DSM 2061</strain>
    </source>
</reference>
<organism evidence="1 2">
    <name type="scientific">Zobellia uliginosa</name>
    <dbReference type="NCBI Taxonomy" id="143224"/>
    <lineage>
        <taxon>Bacteria</taxon>
        <taxon>Pseudomonadati</taxon>
        <taxon>Bacteroidota</taxon>
        <taxon>Flavobacteriia</taxon>
        <taxon>Flavobacteriales</taxon>
        <taxon>Flavobacteriaceae</taxon>
        <taxon>Zobellia</taxon>
    </lineage>
</organism>
<evidence type="ECO:0000313" key="2">
    <source>
        <dbReference type="Proteomes" id="UP000185728"/>
    </source>
</evidence>
<gene>
    <name evidence="1" type="ORF">SAMN05421766_101252</name>
</gene>
<accession>A0ABY1KI83</accession>
<keyword evidence="2" id="KW-1185">Reference proteome</keyword>
<dbReference type="RefSeq" id="WP_076453147.1">
    <property type="nucleotide sequence ID" value="NZ_FTOB01000001.1"/>
</dbReference>